<protein>
    <submittedName>
        <fullName evidence="1">Uncharacterized protein</fullName>
    </submittedName>
</protein>
<reference evidence="1" key="2">
    <citation type="submission" date="2019-12" db="EMBL/GenBank/DDBJ databases">
        <authorList>
            <consortium name="NCBI Pathogen Detection Project"/>
        </authorList>
    </citation>
    <scope>NUCLEOTIDE SEQUENCE</scope>
    <source>
        <strain evidence="1">1930</strain>
    </source>
</reference>
<gene>
    <name evidence="1" type="ORF">I7278_22510</name>
</gene>
<dbReference type="Proteomes" id="UP000856022">
    <property type="component" value="Unassembled WGS sequence"/>
</dbReference>
<evidence type="ECO:0000313" key="1">
    <source>
        <dbReference type="EMBL" id="HAS6679563.1"/>
    </source>
</evidence>
<sequence length="54" mass="6255">MQTSVISQTSITKGFEREEPWYDHGDFTVRWGSVWVKDRFNGLAVKPFFMGGVE</sequence>
<organism evidence="1">
    <name type="scientific">Vibrio parahaemolyticus</name>
    <dbReference type="NCBI Taxonomy" id="670"/>
    <lineage>
        <taxon>Bacteria</taxon>
        <taxon>Pseudomonadati</taxon>
        <taxon>Pseudomonadota</taxon>
        <taxon>Gammaproteobacteria</taxon>
        <taxon>Vibrionales</taxon>
        <taxon>Vibrionaceae</taxon>
        <taxon>Vibrio</taxon>
    </lineage>
</organism>
<dbReference type="AlphaFoldDB" id="A0A8H9K2H4"/>
<accession>A0A8H9K2H4</accession>
<reference evidence="1" key="1">
    <citation type="journal article" date="2018" name="Genome Biol.">
        <title>SKESA: strategic k-mer extension for scrupulous assemblies.</title>
        <authorList>
            <person name="Souvorov A."/>
            <person name="Agarwala R."/>
            <person name="Lipman D.J."/>
        </authorList>
    </citation>
    <scope>NUCLEOTIDE SEQUENCE</scope>
    <source>
        <strain evidence="1">1930</strain>
    </source>
</reference>
<dbReference type="RefSeq" id="WP_020835359.1">
    <property type="nucleotide sequence ID" value="NZ_CANUHX010000013.1"/>
</dbReference>
<dbReference type="EMBL" id="DACQKT010000015">
    <property type="protein sequence ID" value="HAS6679563.1"/>
    <property type="molecule type" value="Genomic_DNA"/>
</dbReference>
<proteinExistence type="predicted"/>
<comment type="caution">
    <text evidence="1">The sequence shown here is derived from an EMBL/GenBank/DDBJ whole genome shotgun (WGS) entry which is preliminary data.</text>
</comment>
<name>A0A8H9K2H4_VIBPH</name>